<dbReference type="AlphaFoldDB" id="A0A6G1PC12"/>
<keyword evidence="2" id="KW-1185">Reference proteome</keyword>
<evidence type="ECO:0000313" key="2">
    <source>
        <dbReference type="Proteomes" id="UP000503349"/>
    </source>
</evidence>
<dbReference type="Proteomes" id="UP000503349">
    <property type="component" value="Chromosome 3"/>
</dbReference>
<name>A0A6G1PC12_CHAAH</name>
<sequence>MYQNERRRMLTGDEVRKKKNHKMWVSDDVGEEGYKNLMCVVFYICPQAPYLI</sequence>
<accession>A0A6G1PC12</accession>
<reference evidence="1 2" key="1">
    <citation type="submission" date="2019-02" db="EMBL/GenBank/DDBJ databases">
        <title>Opniocepnalus argus genome.</title>
        <authorList>
            <person name="Zhou C."/>
            <person name="Xiao S."/>
        </authorList>
    </citation>
    <scope>NUCLEOTIDE SEQUENCE [LARGE SCALE GENOMIC DNA]</scope>
    <source>
        <strain evidence="1">OARG1902GOOAL</strain>
        <tissue evidence="1">Muscle</tissue>
    </source>
</reference>
<dbReference type="EMBL" id="CM015714">
    <property type="protein sequence ID" value="KAF3687749.1"/>
    <property type="molecule type" value="Genomic_DNA"/>
</dbReference>
<reference evidence="2" key="2">
    <citation type="submission" date="2019-02" db="EMBL/GenBank/DDBJ databases">
        <title>Opniocepnalus argus Var Kimnra genome.</title>
        <authorList>
            <person name="Zhou C."/>
            <person name="Xiao S."/>
        </authorList>
    </citation>
    <scope>NUCLEOTIDE SEQUENCE [LARGE SCALE GENOMIC DNA]</scope>
</reference>
<proteinExistence type="predicted"/>
<protein>
    <submittedName>
        <fullName evidence="1">Uncharacterized protein</fullName>
    </submittedName>
</protein>
<organism evidence="1 2">
    <name type="scientific">Channa argus</name>
    <name type="common">Northern snakehead</name>
    <name type="synonym">Ophicephalus argus</name>
    <dbReference type="NCBI Taxonomy" id="215402"/>
    <lineage>
        <taxon>Eukaryota</taxon>
        <taxon>Metazoa</taxon>
        <taxon>Chordata</taxon>
        <taxon>Craniata</taxon>
        <taxon>Vertebrata</taxon>
        <taxon>Euteleostomi</taxon>
        <taxon>Actinopterygii</taxon>
        <taxon>Neopterygii</taxon>
        <taxon>Teleostei</taxon>
        <taxon>Neoteleostei</taxon>
        <taxon>Acanthomorphata</taxon>
        <taxon>Anabantaria</taxon>
        <taxon>Anabantiformes</taxon>
        <taxon>Channoidei</taxon>
        <taxon>Channidae</taxon>
        <taxon>Channa</taxon>
    </lineage>
</organism>
<evidence type="ECO:0000313" key="1">
    <source>
        <dbReference type="EMBL" id="KAF3687749.1"/>
    </source>
</evidence>
<gene>
    <name evidence="1" type="ORF">EXN66_Car003421</name>
</gene>